<organism evidence="1 2">
    <name type="scientific">Ruegeria marisrubri</name>
    <dbReference type="NCBI Taxonomy" id="1685379"/>
    <lineage>
        <taxon>Bacteria</taxon>
        <taxon>Pseudomonadati</taxon>
        <taxon>Pseudomonadota</taxon>
        <taxon>Alphaproteobacteria</taxon>
        <taxon>Rhodobacterales</taxon>
        <taxon>Roseobacteraceae</taxon>
        <taxon>Ruegeria</taxon>
    </lineage>
</organism>
<gene>
    <name evidence="1" type="ORF">AVO45_07815</name>
</gene>
<dbReference type="EMBL" id="LQBQ01000023">
    <property type="protein sequence ID" value="KUJ77873.1"/>
    <property type="molecule type" value="Genomic_DNA"/>
</dbReference>
<name>A0A0X3TQ82_9RHOB</name>
<dbReference type="RefSeq" id="WP_068346834.1">
    <property type="nucleotide sequence ID" value="NZ_LQBQ01000023.1"/>
</dbReference>
<dbReference type="OrthoDB" id="5523400at2"/>
<accession>A0A0X3TQ82</accession>
<evidence type="ECO:0000313" key="2">
    <source>
        <dbReference type="Proteomes" id="UP000053791"/>
    </source>
</evidence>
<dbReference type="AlphaFoldDB" id="A0A0X3TQ82"/>
<protein>
    <submittedName>
        <fullName evidence="1">Uncharacterized protein</fullName>
    </submittedName>
</protein>
<sequence>MKRLVGYDLNGWSDFAARNWLEIPGQEPVEDRDQVVNGGAGGVVVRLKDSGAETDLIGGMQAARAPHGRGGGWGDIGTQPRLRVSDILTDPASQSDAIAAALKAMAGARKATVALAIPDLPDLDEHRQEALLKALRQLRPGRTVLVWRPVLAVLAALQRLDRIGWSDVRNIGIIGHDAGGFVTQTLRLRHGALIAPERRDTGRLHPCGLGLKPLLDQAVTALRACCANPDRADHLIASDLPHRLALGFDCPPEPLRKWNASWELIVPPPDFRPAPCAIPDSVAQSVQGCDLILFETPTRGAIRRQIHEALVAAAGRDIYALAPDAVALGALEAARRLSANQPVYFDFLPQISTIVQDGDTAKNYDLIPKDALLPAGQPYRSTRPAVLGLQPGTSEIKVHLKKETAPAPRRAEVRLPVPQTSAERVELHVQQTPAAGAARLTLMSPAFSGPVVVDWDSAEELSQSWPELIDSLTPEMPTIPHRLVLPCGTDNWYPRRNRPGLLELLQQEVPALWPDWNLLASKLSNRPEGRYAVSSDGELPDDLPDEGRQLLDRATELAEADVRARLDGGGSRDNHSLKFLTWLFARCPEWVVPAMLDALEAGHGRHVFFAHHQSRTLLLQGVGRTARDERDQRRAFDHLFSLPEDGWKKDQMACAAFLLSRTETAPMLLTRDEVEQLADIAEAKVHDAVGRDFTTRYSYGPYLLVGLLRWRLNEPWALVAGRDETADRLLAATRTLADDLARKVDGKSHLERYVKVLNDVCKELEGKGTNPNLLVDLESFTRSSAKDDA</sequence>
<keyword evidence="2" id="KW-1185">Reference proteome</keyword>
<dbReference type="STRING" id="1685379.AVO45_07815"/>
<evidence type="ECO:0000313" key="1">
    <source>
        <dbReference type="EMBL" id="KUJ77873.1"/>
    </source>
</evidence>
<comment type="caution">
    <text evidence="1">The sequence shown here is derived from an EMBL/GenBank/DDBJ whole genome shotgun (WGS) entry which is preliminary data.</text>
</comment>
<dbReference type="Proteomes" id="UP000053791">
    <property type="component" value="Unassembled WGS sequence"/>
</dbReference>
<reference evidence="1 2" key="1">
    <citation type="submission" date="2015-12" db="EMBL/GenBank/DDBJ databases">
        <authorList>
            <person name="Shamseldin A."/>
            <person name="Moawad H."/>
            <person name="Abd El-Rahim W.M."/>
            <person name="Sadowsky M.J."/>
        </authorList>
    </citation>
    <scope>NUCLEOTIDE SEQUENCE [LARGE SCALE GENOMIC DNA]</scope>
    <source>
        <strain evidence="1 2">ZGT118</strain>
    </source>
</reference>
<proteinExistence type="predicted"/>